<dbReference type="SUPFAM" id="SSF53335">
    <property type="entry name" value="S-adenosyl-L-methionine-dependent methyltransferases"/>
    <property type="match status" value="1"/>
</dbReference>
<evidence type="ECO:0000256" key="4">
    <source>
        <dbReference type="SAM" id="MobiDB-lite"/>
    </source>
</evidence>
<feature type="domain" description="O-methyltransferase C-terminal" evidence="5">
    <location>
        <begin position="281"/>
        <end position="398"/>
    </location>
</feature>
<keyword evidence="1" id="KW-0489">Methyltransferase</keyword>
<dbReference type="InterPro" id="IPR001077">
    <property type="entry name" value="COMT_C"/>
</dbReference>
<feature type="region of interest" description="Disordered" evidence="4">
    <location>
        <begin position="245"/>
        <end position="279"/>
    </location>
</feature>
<dbReference type="Gene3D" id="3.40.50.150">
    <property type="entry name" value="Vaccinia Virus protein VP39"/>
    <property type="match status" value="1"/>
</dbReference>
<dbReference type="PANTHER" id="PTHR43712">
    <property type="entry name" value="PUTATIVE (AFU_ORTHOLOGUE AFUA_4G14580)-RELATED"/>
    <property type="match status" value="1"/>
</dbReference>
<dbReference type="SUPFAM" id="SSF46785">
    <property type="entry name" value="Winged helix' DNA-binding domain"/>
    <property type="match status" value="1"/>
</dbReference>
<dbReference type="InterPro" id="IPR036388">
    <property type="entry name" value="WH-like_DNA-bd_sf"/>
</dbReference>
<evidence type="ECO:0000313" key="7">
    <source>
        <dbReference type="Proteomes" id="UP001480595"/>
    </source>
</evidence>
<dbReference type="EMBL" id="JAQQWL010000002">
    <property type="protein sequence ID" value="KAK8085984.1"/>
    <property type="molecule type" value="Genomic_DNA"/>
</dbReference>
<dbReference type="PROSITE" id="PS51683">
    <property type="entry name" value="SAM_OMT_II"/>
    <property type="match status" value="1"/>
</dbReference>
<dbReference type="Pfam" id="PF00891">
    <property type="entry name" value="Methyltransf_2"/>
    <property type="match status" value="1"/>
</dbReference>
<sequence length="413" mass="45409">MDINLHSPHIHMIRMPASKSFSELGCSIKSSTSSIEDIITSLNLSHLPPFPDGTTYQYPTVLQEHRERLLEALEELRVLTLGPTEYLFRTVMFSYSIASHVPENGNSISYEELAQRCGLPEAELRRIMRAAISLRVFAPGEGENPGGGGRGVRHNAVSGALRTKLAHDAVGFVLEEYGPAALRYVESLRRFPASSARPDETAVALANGFAGTGGDIFSAIAGEPARIERFANAMSWVMTLPENSTDHSVGNVPWSPSSSTPPPPRPASSATGHDDNMTCPRVIVDVGGSRGALGRALLRRYPRIECVISEDLPEVTKRNQQRQVDEGEGGNVSMRLKYREYNFFTEQVVHGADVYMFRTVLHDWPDKQAIQILRNQVPALKPGARILVNDICLEEPNSSQSPGQSQPKRQSQL</sequence>
<keyword evidence="7" id="KW-1185">Reference proteome</keyword>
<evidence type="ECO:0000256" key="2">
    <source>
        <dbReference type="ARBA" id="ARBA00022679"/>
    </source>
</evidence>
<keyword evidence="2" id="KW-0808">Transferase</keyword>
<dbReference type="InterPro" id="IPR029063">
    <property type="entry name" value="SAM-dependent_MTases_sf"/>
</dbReference>
<dbReference type="GeneID" id="92085430"/>
<dbReference type="PANTHER" id="PTHR43712:SF12">
    <property type="entry name" value="STERIGMATOCYSTIN 8-O-METHYLTRANSFERASE"/>
    <property type="match status" value="1"/>
</dbReference>
<gene>
    <name evidence="6" type="ORF">PG994_000958</name>
</gene>
<dbReference type="Gene3D" id="1.10.10.10">
    <property type="entry name" value="Winged helix-like DNA-binding domain superfamily/Winged helix DNA-binding domain"/>
    <property type="match status" value="1"/>
</dbReference>
<protein>
    <recommendedName>
        <fullName evidence="5">O-methyltransferase C-terminal domain-containing protein</fullName>
    </recommendedName>
</protein>
<evidence type="ECO:0000256" key="3">
    <source>
        <dbReference type="ARBA" id="ARBA00022691"/>
    </source>
</evidence>
<comment type="caution">
    <text evidence="6">The sequence shown here is derived from an EMBL/GenBank/DDBJ whole genome shotgun (WGS) entry which is preliminary data.</text>
</comment>
<reference evidence="6 7" key="1">
    <citation type="submission" date="2023-01" db="EMBL/GenBank/DDBJ databases">
        <title>Analysis of 21 Apiospora genomes using comparative genomics revels a genus with tremendous synthesis potential of carbohydrate active enzymes and secondary metabolites.</title>
        <authorList>
            <person name="Sorensen T."/>
        </authorList>
    </citation>
    <scope>NUCLEOTIDE SEQUENCE [LARGE SCALE GENOMIC DNA]</scope>
    <source>
        <strain evidence="6 7">CBS 135458</strain>
    </source>
</reference>
<name>A0ABR1WSC9_9PEZI</name>
<keyword evidence="3" id="KW-0949">S-adenosyl-L-methionine</keyword>
<dbReference type="InterPro" id="IPR036390">
    <property type="entry name" value="WH_DNA-bd_sf"/>
</dbReference>
<organism evidence="6 7">
    <name type="scientific">Apiospora phragmitis</name>
    <dbReference type="NCBI Taxonomy" id="2905665"/>
    <lineage>
        <taxon>Eukaryota</taxon>
        <taxon>Fungi</taxon>
        <taxon>Dikarya</taxon>
        <taxon>Ascomycota</taxon>
        <taxon>Pezizomycotina</taxon>
        <taxon>Sordariomycetes</taxon>
        <taxon>Xylariomycetidae</taxon>
        <taxon>Amphisphaeriales</taxon>
        <taxon>Apiosporaceae</taxon>
        <taxon>Apiospora</taxon>
    </lineage>
</organism>
<accession>A0ABR1WSC9</accession>
<evidence type="ECO:0000313" key="6">
    <source>
        <dbReference type="EMBL" id="KAK8085984.1"/>
    </source>
</evidence>
<dbReference type="Proteomes" id="UP001480595">
    <property type="component" value="Unassembled WGS sequence"/>
</dbReference>
<dbReference type="CDD" id="cd02440">
    <property type="entry name" value="AdoMet_MTases"/>
    <property type="match status" value="1"/>
</dbReference>
<evidence type="ECO:0000256" key="1">
    <source>
        <dbReference type="ARBA" id="ARBA00022603"/>
    </source>
</evidence>
<dbReference type="RefSeq" id="XP_066720508.1">
    <property type="nucleotide sequence ID" value="XM_066852367.1"/>
</dbReference>
<proteinExistence type="predicted"/>
<evidence type="ECO:0000259" key="5">
    <source>
        <dbReference type="Pfam" id="PF00891"/>
    </source>
</evidence>
<dbReference type="InterPro" id="IPR016461">
    <property type="entry name" value="COMT-like"/>
</dbReference>